<evidence type="ECO:0008006" key="3">
    <source>
        <dbReference type="Google" id="ProtNLM"/>
    </source>
</evidence>
<organism evidence="1 2">
    <name type="scientific">Vibrio ichthyoenteri ATCC 700023</name>
    <dbReference type="NCBI Taxonomy" id="870968"/>
    <lineage>
        <taxon>Bacteria</taxon>
        <taxon>Pseudomonadati</taxon>
        <taxon>Pseudomonadota</taxon>
        <taxon>Gammaproteobacteria</taxon>
        <taxon>Vibrionales</taxon>
        <taxon>Vibrionaceae</taxon>
        <taxon>Vibrio</taxon>
    </lineage>
</organism>
<keyword evidence="2" id="KW-1185">Reference proteome</keyword>
<dbReference type="InterPro" id="IPR007263">
    <property type="entry name" value="DCC1-like"/>
</dbReference>
<dbReference type="InterPro" id="IPR044691">
    <property type="entry name" value="DCC1_Trx"/>
</dbReference>
<evidence type="ECO:0000313" key="2">
    <source>
        <dbReference type="Proteomes" id="UP000004605"/>
    </source>
</evidence>
<name>F9S1S2_9VIBR</name>
<dbReference type="RefSeq" id="WP_006712035.1">
    <property type="nucleotide sequence ID" value="NZ_AFWF01000112.1"/>
</dbReference>
<dbReference type="Proteomes" id="UP000004605">
    <property type="component" value="Unassembled WGS sequence"/>
</dbReference>
<evidence type="ECO:0000313" key="1">
    <source>
        <dbReference type="EMBL" id="EGU41464.1"/>
    </source>
</evidence>
<dbReference type="PANTHER" id="PTHR34290:SF2">
    <property type="entry name" value="OS04G0668800 PROTEIN"/>
    <property type="match status" value="1"/>
</dbReference>
<protein>
    <recommendedName>
        <fullName evidence="3">Thiol-disulfide oxidoreductase DCC</fullName>
    </recommendedName>
</protein>
<dbReference type="PANTHER" id="PTHR34290">
    <property type="entry name" value="SI:CH73-390P7.2"/>
    <property type="match status" value="1"/>
</dbReference>
<dbReference type="Pfam" id="PF04134">
    <property type="entry name" value="DCC1-like"/>
    <property type="match status" value="1"/>
</dbReference>
<dbReference type="AlphaFoldDB" id="F9S1S2"/>
<dbReference type="EMBL" id="AFWF01000112">
    <property type="protein sequence ID" value="EGU41464.1"/>
    <property type="molecule type" value="Genomic_DNA"/>
</dbReference>
<proteinExistence type="predicted"/>
<accession>F9S1S2</accession>
<gene>
    <name evidence="1" type="ORF">VII00023_06402</name>
</gene>
<comment type="caution">
    <text evidence="1">The sequence shown here is derived from an EMBL/GenBank/DDBJ whole genome shotgun (WGS) entry which is preliminary data.</text>
</comment>
<reference evidence="1 2" key="1">
    <citation type="journal article" date="2012" name="Int. J. Syst. Evol. Microbiol.">
        <title>Vibrio caribbeanicus sp. nov., isolated from the marine sponge Scleritoderma cyanea.</title>
        <authorList>
            <person name="Hoffmann M."/>
            <person name="Monday S.R."/>
            <person name="Allard M.W."/>
            <person name="Strain E.A."/>
            <person name="Whittaker P."/>
            <person name="Naum M."/>
            <person name="McCarthy P.J."/>
            <person name="Lopez J.V."/>
            <person name="Fischer M."/>
            <person name="Brown E.W."/>
        </authorList>
    </citation>
    <scope>NUCLEOTIDE SEQUENCE [LARGE SCALE GENOMIC DNA]</scope>
    <source>
        <strain evidence="1 2">ATCC 700023</strain>
    </source>
</reference>
<sequence length="133" mass="15543">MMTRLNTDSKPIIFYDGSCLLCVKEMTSLKQQLNDNVIFINILNAIKMEDHPSIRLENSLKILHVIDHTGKLRLGVDANVYLWEFAGQKPLLRLLRWPIFRTIANAGYWCFARYRYPLSRIITGRARCKQCEL</sequence>
<dbReference type="GO" id="GO:0015035">
    <property type="term" value="F:protein-disulfide reductase activity"/>
    <property type="evidence" value="ECO:0007669"/>
    <property type="project" value="InterPro"/>
</dbReference>
<dbReference type="OrthoDB" id="5294764at2"/>